<keyword evidence="5 8" id="KW-1133">Transmembrane helix</keyword>
<evidence type="ECO:0000313" key="11">
    <source>
        <dbReference type="EMBL" id="KAK1269109.1"/>
    </source>
</evidence>
<evidence type="ECO:0000256" key="3">
    <source>
        <dbReference type="ARBA" id="ARBA00022692"/>
    </source>
</evidence>
<dbReference type="InterPro" id="IPR025846">
    <property type="entry name" value="TBL_N"/>
</dbReference>
<dbReference type="Pfam" id="PF14416">
    <property type="entry name" value="PMR5N"/>
    <property type="match status" value="1"/>
</dbReference>
<keyword evidence="12" id="KW-1185">Reference proteome</keyword>
<feature type="domain" description="Trichome birefringence-like N-terminal" evidence="10">
    <location>
        <begin position="59"/>
        <end position="111"/>
    </location>
</feature>
<keyword evidence="6" id="KW-0333">Golgi apparatus</keyword>
<dbReference type="InterPro" id="IPR029962">
    <property type="entry name" value="TBL"/>
</dbReference>
<proteinExistence type="inferred from homology"/>
<dbReference type="PANTHER" id="PTHR32285:SF48">
    <property type="entry name" value="PROTEIN TRICHOME BIREFRINGENCE-LIKE 19"/>
    <property type="match status" value="1"/>
</dbReference>
<feature type="transmembrane region" description="Helical" evidence="8">
    <location>
        <begin position="25"/>
        <end position="44"/>
    </location>
</feature>
<dbReference type="GO" id="GO:1990538">
    <property type="term" value="F:xylan O-acetyltransferase activity"/>
    <property type="evidence" value="ECO:0007669"/>
    <property type="project" value="UniProtKB-ARBA"/>
</dbReference>
<keyword evidence="4" id="KW-0735">Signal-anchor</keyword>
<dbReference type="Pfam" id="PF13839">
    <property type="entry name" value="PC-Esterase"/>
    <property type="match status" value="1"/>
</dbReference>
<feature type="domain" description="Trichome birefringence-like C-terminal" evidence="9">
    <location>
        <begin position="112"/>
        <end position="398"/>
    </location>
</feature>
<dbReference type="GO" id="GO:0000139">
    <property type="term" value="C:Golgi membrane"/>
    <property type="evidence" value="ECO:0007669"/>
    <property type="project" value="UniProtKB-SubCell"/>
</dbReference>
<gene>
    <name evidence="11" type="ORF">QJS04_geneDACA006773</name>
</gene>
<dbReference type="InterPro" id="IPR026057">
    <property type="entry name" value="TBL_C"/>
</dbReference>
<evidence type="ECO:0000313" key="12">
    <source>
        <dbReference type="Proteomes" id="UP001179952"/>
    </source>
</evidence>
<organism evidence="11 12">
    <name type="scientific">Acorus gramineus</name>
    <name type="common">Dwarf sweet flag</name>
    <dbReference type="NCBI Taxonomy" id="55184"/>
    <lineage>
        <taxon>Eukaryota</taxon>
        <taxon>Viridiplantae</taxon>
        <taxon>Streptophyta</taxon>
        <taxon>Embryophyta</taxon>
        <taxon>Tracheophyta</taxon>
        <taxon>Spermatophyta</taxon>
        <taxon>Magnoliopsida</taxon>
        <taxon>Liliopsida</taxon>
        <taxon>Acoraceae</taxon>
        <taxon>Acorus</taxon>
    </lineage>
</organism>
<accession>A0AAV9AYC3</accession>
<dbReference type="EMBL" id="JAUJYN010000006">
    <property type="protein sequence ID" value="KAK1269109.1"/>
    <property type="molecule type" value="Genomic_DNA"/>
</dbReference>
<evidence type="ECO:0000259" key="10">
    <source>
        <dbReference type="Pfam" id="PF14416"/>
    </source>
</evidence>
<evidence type="ECO:0000259" key="9">
    <source>
        <dbReference type="Pfam" id="PF13839"/>
    </source>
</evidence>
<reference evidence="11" key="1">
    <citation type="journal article" date="2023" name="Nat. Commun.">
        <title>Diploid and tetraploid genomes of Acorus and the evolution of monocots.</title>
        <authorList>
            <person name="Ma L."/>
            <person name="Liu K.W."/>
            <person name="Li Z."/>
            <person name="Hsiao Y.Y."/>
            <person name="Qi Y."/>
            <person name="Fu T."/>
            <person name="Tang G.D."/>
            <person name="Zhang D."/>
            <person name="Sun W.H."/>
            <person name="Liu D.K."/>
            <person name="Li Y."/>
            <person name="Chen G.Z."/>
            <person name="Liu X.D."/>
            <person name="Liao X.Y."/>
            <person name="Jiang Y.T."/>
            <person name="Yu X."/>
            <person name="Hao Y."/>
            <person name="Huang J."/>
            <person name="Zhao X.W."/>
            <person name="Ke S."/>
            <person name="Chen Y.Y."/>
            <person name="Wu W.L."/>
            <person name="Hsu J.L."/>
            <person name="Lin Y.F."/>
            <person name="Huang M.D."/>
            <person name="Li C.Y."/>
            <person name="Huang L."/>
            <person name="Wang Z.W."/>
            <person name="Zhao X."/>
            <person name="Zhong W.Y."/>
            <person name="Peng D.H."/>
            <person name="Ahmad S."/>
            <person name="Lan S."/>
            <person name="Zhang J.S."/>
            <person name="Tsai W.C."/>
            <person name="Van de Peer Y."/>
            <person name="Liu Z.J."/>
        </authorList>
    </citation>
    <scope>NUCLEOTIDE SEQUENCE</scope>
    <source>
        <strain evidence="11">SCP</strain>
    </source>
</reference>
<sequence length="425" mass="48256">MKPHHHQDHPLKELNILPKTQRSSVLTLSVTLILITIACLYFSLPTPFSIPSPPPVDTKCDVFTGEWIPDPNAMYYTNNTCSAIHEHQNCMKYGRPDTDFLRWWWKPKGCNLPRFDPEEFLSVVRGKSIAFIGDSVGRNQMQSLICLLSKTVSPNLIAETKIRDQTHSTWYYPTSNFTLSNFWSPFLLIASEANPTSPSPIGLFHIHLDHPDPAWTAHLSRFDYLIFSAGHWFFRPLMLYNTTTTTTTISCSNCKDNNITHISVYDAYRLAFRSTFSALKGFKGTAFLRTFSPSHFEGGVWDNGGDCVRTRPFKAEEGRLEWFQGEMYRAQVEELRAAAERESGGVRFGLLDVTAAMSMRPDGHPGRYGRPKNETKYNDCVHWCLPGPVDVWNGFLLHLLKVEEARIVVRSAISDAVRLRGTICG</sequence>
<keyword evidence="3 8" id="KW-0812">Transmembrane</keyword>
<comment type="similarity">
    <text evidence="2">Belongs to the PC-esterase family. TBL subfamily.</text>
</comment>
<evidence type="ECO:0008006" key="13">
    <source>
        <dbReference type="Google" id="ProtNLM"/>
    </source>
</evidence>
<protein>
    <recommendedName>
        <fullName evidence="13">Trichome birefringence-like N-terminal domain-containing protein</fullName>
    </recommendedName>
</protein>
<dbReference type="Proteomes" id="UP001179952">
    <property type="component" value="Unassembled WGS sequence"/>
</dbReference>
<evidence type="ECO:0000256" key="2">
    <source>
        <dbReference type="ARBA" id="ARBA00007727"/>
    </source>
</evidence>
<evidence type="ECO:0000256" key="8">
    <source>
        <dbReference type="SAM" id="Phobius"/>
    </source>
</evidence>
<dbReference type="AlphaFoldDB" id="A0AAV9AYC3"/>
<dbReference type="PANTHER" id="PTHR32285">
    <property type="entry name" value="PROTEIN TRICHOME BIREFRINGENCE-LIKE 9-RELATED"/>
    <property type="match status" value="1"/>
</dbReference>
<evidence type="ECO:0000256" key="1">
    <source>
        <dbReference type="ARBA" id="ARBA00004323"/>
    </source>
</evidence>
<comment type="subcellular location">
    <subcellularLocation>
        <location evidence="1">Golgi apparatus membrane</location>
        <topology evidence="1">Single-pass type II membrane protein</topology>
    </subcellularLocation>
</comment>
<evidence type="ECO:0000256" key="4">
    <source>
        <dbReference type="ARBA" id="ARBA00022968"/>
    </source>
</evidence>
<evidence type="ECO:0000256" key="5">
    <source>
        <dbReference type="ARBA" id="ARBA00022989"/>
    </source>
</evidence>
<keyword evidence="7 8" id="KW-0472">Membrane</keyword>
<name>A0AAV9AYC3_ACOGR</name>
<evidence type="ECO:0000256" key="6">
    <source>
        <dbReference type="ARBA" id="ARBA00023034"/>
    </source>
</evidence>
<evidence type="ECO:0000256" key="7">
    <source>
        <dbReference type="ARBA" id="ARBA00023136"/>
    </source>
</evidence>
<reference evidence="11" key="2">
    <citation type="submission" date="2023-06" db="EMBL/GenBank/DDBJ databases">
        <authorList>
            <person name="Ma L."/>
            <person name="Liu K.-W."/>
            <person name="Li Z."/>
            <person name="Hsiao Y.-Y."/>
            <person name="Qi Y."/>
            <person name="Fu T."/>
            <person name="Tang G."/>
            <person name="Zhang D."/>
            <person name="Sun W.-H."/>
            <person name="Liu D.-K."/>
            <person name="Li Y."/>
            <person name="Chen G.-Z."/>
            <person name="Liu X.-D."/>
            <person name="Liao X.-Y."/>
            <person name="Jiang Y.-T."/>
            <person name="Yu X."/>
            <person name="Hao Y."/>
            <person name="Huang J."/>
            <person name="Zhao X.-W."/>
            <person name="Ke S."/>
            <person name="Chen Y.-Y."/>
            <person name="Wu W.-L."/>
            <person name="Hsu J.-L."/>
            <person name="Lin Y.-F."/>
            <person name="Huang M.-D."/>
            <person name="Li C.-Y."/>
            <person name="Huang L."/>
            <person name="Wang Z.-W."/>
            <person name="Zhao X."/>
            <person name="Zhong W.-Y."/>
            <person name="Peng D.-H."/>
            <person name="Ahmad S."/>
            <person name="Lan S."/>
            <person name="Zhang J.-S."/>
            <person name="Tsai W.-C."/>
            <person name="Van De Peer Y."/>
            <person name="Liu Z.-J."/>
        </authorList>
    </citation>
    <scope>NUCLEOTIDE SEQUENCE</scope>
    <source>
        <strain evidence="11">SCP</strain>
        <tissue evidence="11">Leaves</tissue>
    </source>
</reference>
<comment type="caution">
    <text evidence="11">The sequence shown here is derived from an EMBL/GenBank/DDBJ whole genome shotgun (WGS) entry which is preliminary data.</text>
</comment>